<proteinExistence type="predicted"/>
<protein>
    <recommendedName>
        <fullName evidence="2">4-oxalocrotonate tautomerase-like domain-containing protein</fullName>
    </recommendedName>
</protein>
<dbReference type="Pfam" id="PF01361">
    <property type="entry name" value="Tautomerase"/>
    <property type="match status" value="1"/>
</dbReference>
<dbReference type="InterPro" id="IPR004370">
    <property type="entry name" value="4-OT-like_dom"/>
</dbReference>
<evidence type="ECO:0000259" key="2">
    <source>
        <dbReference type="Pfam" id="PF01361"/>
    </source>
</evidence>
<dbReference type="SUPFAM" id="SSF55331">
    <property type="entry name" value="Tautomerase/MIF"/>
    <property type="match status" value="1"/>
</dbReference>
<keyword evidence="1" id="KW-0413">Isomerase</keyword>
<organism evidence="3">
    <name type="scientific">marine sediment metagenome</name>
    <dbReference type="NCBI Taxonomy" id="412755"/>
    <lineage>
        <taxon>unclassified sequences</taxon>
        <taxon>metagenomes</taxon>
        <taxon>ecological metagenomes</taxon>
    </lineage>
</organism>
<name>X1AWV2_9ZZZZ</name>
<feature type="domain" description="4-oxalocrotonate tautomerase-like" evidence="2">
    <location>
        <begin position="2"/>
        <end position="52"/>
    </location>
</feature>
<dbReference type="AlphaFoldDB" id="X1AWV2"/>
<accession>X1AWV2</accession>
<comment type="caution">
    <text evidence="3">The sequence shown here is derived from an EMBL/GenBank/DDBJ whole genome shotgun (WGS) entry which is preliminary data.</text>
</comment>
<dbReference type="GO" id="GO:0016853">
    <property type="term" value="F:isomerase activity"/>
    <property type="evidence" value="ECO:0007669"/>
    <property type="project" value="UniProtKB-KW"/>
</dbReference>
<dbReference type="InterPro" id="IPR014347">
    <property type="entry name" value="Tautomerase/MIF_sf"/>
</dbReference>
<gene>
    <name evidence="3" type="ORF">S01H4_02632</name>
</gene>
<reference evidence="3" key="1">
    <citation type="journal article" date="2014" name="Front. Microbiol.">
        <title>High frequency of phylogenetically diverse reductive dehalogenase-homologous genes in deep subseafloor sedimentary metagenomes.</title>
        <authorList>
            <person name="Kawai M."/>
            <person name="Futagami T."/>
            <person name="Toyoda A."/>
            <person name="Takaki Y."/>
            <person name="Nishi S."/>
            <person name="Hori S."/>
            <person name="Arai W."/>
            <person name="Tsubouchi T."/>
            <person name="Morono Y."/>
            <person name="Uchiyama I."/>
            <person name="Ito T."/>
            <person name="Fujiyama A."/>
            <person name="Inagaki F."/>
            <person name="Takami H."/>
        </authorList>
    </citation>
    <scope>NUCLEOTIDE SEQUENCE</scope>
    <source>
        <strain evidence="3">Expedition CK06-06</strain>
    </source>
</reference>
<evidence type="ECO:0000313" key="3">
    <source>
        <dbReference type="EMBL" id="GAG73692.1"/>
    </source>
</evidence>
<dbReference type="EMBL" id="BART01000590">
    <property type="protein sequence ID" value="GAG73692.1"/>
    <property type="molecule type" value="Genomic_DNA"/>
</dbReference>
<dbReference type="Gene3D" id="3.30.429.10">
    <property type="entry name" value="Macrophage Migration Inhibitory Factor"/>
    <property type="match status" value="1"/>
</dbReference>
<sequence length="81" mass="9058">MPHIIVKLFPGRTEVQKKQLSSEIVKAIKTSIDVPDSSISVSIEEVPEEKWGEEVYKPDIPTSALFKVPKHKTPPYKSAEA</sequence>
<evidence type="ECO:0000256" key="1">
    <source>
        <dbReference type="ARBA" id="ARBA00023235"/>
    </source>
</evidence>